<gene>
    <name evidence="1" type="ORF">SAMN02745124_04339</name>
</gene>
<reference evidence="1 2" key="1">
    <citation type="submission" date="2016-11" db="EMBL/GenBank/DDBJ databases">
        <authorList>
            <person name="Jaros S."/>
            <person name="Januszkiewicz K."/>
            <person name="Wedrychowicz H."/>
        </authorList>
    </citation>
    <scope>NUCLEOTIDE SEQUENCE [LARGE SCALE GENOMIC DNA]</scope>
    <source>
        <strain evidence="1 2">DSM 9705</strain>
    </source>
</reference>
<name>A0A1M5YQY9_9BACT</name>
<dbReference type="InterPro" id="IPR003748">
    <property type="entry name" value="DUF169"/>
</dbReference>
<dbReference type="RefSeq" id="WP_161949921.1">
    <property type="nucleotide sequence ID" value="NZ_FQXS01000051.1"/>
</dbReference>
<keyword evidence="2" id="KW-1185">Reference proteome</keyword>
<protein>
    <submittedName>
        <fullName evidence="1">Uncharacterized conserved protein, DUF169 family</fullName>
    </submittedName>
</protein>
<dbReference type="OrthoDB" id="9777728at2"/>
<dbReference type="Pfam" id="PF02596">
    <property type="entry name" value="DUF169"/>
    <property type="match status" value="1"/>
</dbReference>
<dbReference type="Proteomes" id="UP000184139">
    <property type="component" value="Unassembled WGS sequence"/>
</dbReference>
<sequence>MYETQAVWLDSLLELSRKPVGIRFVLDQEEFDQTDLPEPKTGLPYCTAVMKATRGQSYKLDFGHSSCIAGSRALGIAKPVEEAYSGKRHRALGVYKNLCISRSVAKDMVYCVRHCKGVEIQPLEAYAPLPPDVVVMIVNPYTAMRIVQAWAYHFGQLKNIKMVGNCAICQECTSYPHEENTFNLSMLCSGTRRFGRWGKDELAMGLPYHYVKDVIDGLKQTVTPMEQDKDKDRITKALSEKGLHNEVTIQKGQNYYKGAYGTPDRMARRNKGAGLSK</sequence>
<proteinExistence type="predicted"/>
<accession>A0A1M5YQY9</accession>
<evidence type="ECO:0000313" key="2">
    <source>
        <dbReference type="Proteomes" id="UP000184139"/>
    </source>
</evidence>
<dbReference type="PANTHER" id="PTHR37954">
    <property type="entry name" value="BLL4979 PROTEIN"/>
    <property type="match status" value="1"/>
</dbReference>
<dbReference type="AlphaFoldDB" id="A0A1M5YQY9"/>
<organism evidence="1 2">
    <name type="scientific">Desulfofustis glycolicus DSM 9705</name>
    <dbReference type="NCBI Taxonomy" id="1121409"/>
    <lineage>
        <taxon>Bacteria</taxon>
        <taxon>Pseudomonadati</taxon>
        <taxon>Thermodesulfobacteriota</taxon>
        <taxon>Desulfobulbia</taxon>
        <taxon>Desulfobulbales</taxon>
        <taxon>Desulfocapsaceae</taxon>
        <taxon>Desulfofustis</taxon>
    </lineage>
</organism>
<dbReference type="PANTHER" id="PTHR37954:SF3">
    <property type="entry name" value="DUF169 DOMAIN-CONTAINING PROTEIN"/>
    <property type="match status" value="1"/>
</dbReference>
<dbReference type="STRING" id="1121409.SAMN02745124_04339"/>
<evidence type="ECO:0000313" key="1">
    <source>
        <dbReference type="EMBL" id="SHI14381.1"/>
    </source>
</evidence>
<dbReference type="EMBL" id="FQXS01000051">
    <property type="protein sequence ID" value="SHI14381.1"/>
    <property type="molecule type" value="Genomic_DNA"/>
</dbReference>